<evidence type="ECO:0000256" key="7">
    <source>
        <dbReference type="HAMAP-Rule" id="MF_02090"/>
    </source>
</evidence>
<protein>
    <recommendedName>
        <fullName evidence="7 8">Glutamine-dependent NAD(+) synthetase</fullName>
        <ecNumber evidence="7 8">6.3.5.1</ecNumber>
    </recommendedName>
    <alternativeName>
        <fullName evidence="7 8">NAD(+) synthase [glutamine-hydrolyzing]</fullName>
    </alternativeName>
</protein>
<dbReference type="Pfam" id="PF00795">
    <property type="entry name" value="CN_hydrolase"/>
    <property type="match status" value="1"/>
</dbReference>
<dbReference type="GO" id="GO:0008795">
    <property type="term" value="F:NAD+ synthase activity"/>
    <property type="evidence" value="ECO:0007669"/>
    <property type="project" value="UniProtKB-UniRule"/>
</dbReference>
<keyword evidence="4 7" id="KW-0547">Nucleotide-binding</keyword>
<gene>
    <name evidence="7" type="primary">nadE</name>
    <name evidence="12" type="ORF">E8L99_08640</name>
</gene>
<feature type="active site" description="Proton acceptor; for glutaminase activity" evidence="7">
    <location>
        <position position="48"/>
    </location>
</feature>
<evidence type="ECO:0000256" key="5">
    <source>
        <dbReference type="ARBA" id="ARBA00022840"/>
    </source>
</evidence>
<keyword evidence="13" id="KW-1185">Reference proteome</keyword>
<feature type="binding site" evidence="7">
    <location>
        <position position="400"/>
    </location>
    <ligand>
        <name>ATP</name>
        <dbReference type="ChEBI" id="CHEBI:30616"/>
    </ligand>
</feature>
<dbReference type="InterPro" id="IPR000132">
    <property type="entry name" value="Nitrilase/CN_hydratase_CS"/>
</dbReference>
<dbReference type="NCBIfam" id="NF010588">
    <property type="entry name" value="PRK13981.1"/>
    <property type="match status" value="1"/>
</dbReference>
<feature type="active site" description="Proton acceptor" evidence="9">
    <location>
        <position position="48"/>
    </location>
</feature>
<dbReference type="NCBIfam" id="TIGR00552">
    <property type="entry name" value="nadE"/>
    <property type="match status" value="1"/>
</dbReference>
<comment type="function">
    <text evidence="7">Catalyzes the ATP-dependent amidation of deamido-NAD to form NAD. Uses L-glutamine as a nitrogen source.</text>
</comment>
<dbReference type="OrthoDB" id="9760188at2"/>
<feature type="binding site" evidence="7">
    <location>
        <position position="405"/>
    </location>
    <ligand>
        <name>deamido-NAD(+)</name>
        <dbReference type="ChEBI" id="CHEBI:58437"/>
        <note>ligand shared between two neighboring subunits</note>
    </ligand>
</feature>
<dbReference type="Pfam" id="PF02540">
    <property type="entry name" value="NAD_synthase"/>
    <property type="match status" value="1"/>
</dbReference>
<dbReference type="GO" id="GO:0005737">
    <property type="term" value="C:cytoplasm"/>
    <property type="evidence" value="ECO:0007669"/>
    <property type="project" value="InterPro"/>
</dbReference>
<feature type="domain" description="CN hydrolase" evidence="11">
    <location>
        <begin position="8"/>
        <end position="249"/>
    </location>
</feature>
<feature type="binding site" evidence="7">
    <location>
        <position position="179"/>
    </location>
    <ligand>
        <name>L-glutamine</name>
        <dbReference type="ChEBI" id="CHEBI:58359"/>
    </ligand>
</feature>
<evidence type="ECO:0000256" key="8">
    <source>
        <dbReference type="PIRNR" id="PIRNR006630"/>
    </source>
</evidence>
<evidence type="ECO:0000259" key="11">
    <source>
        <dbReference type="PROSITE" id="PS50263"/>
    </source>
</evidence>
<proteinExistence type="inferred from homology"/>
<dbReference type="InterPro" id="IPR036526">
    <property type="entry name" value="C-N_Hydrolase_sf"/>
</dbReference>
<sequence length="579" mass="62707">MTQTPTSFRIAVAQLNPIMGDVAGNLAKARGARADAVAAGADLVVFSELFISGYPPEDLVLKPAFQAACRQATEALARDTADGGPAMIVTTPWVDQGRVFNAAVYCDAGLIQAVRYKVDLPNYSVFDEKRVFAPGPLPGPINVRGVRIGVPICEDIWGAEVVETLSETGAEMIIVPNGSPYRESVYDERMSTIVARITESGLPFLYVNQIGGQDELVFDGASLAVNADRSLGLQLPAFVEQIAMVEATKQDGTWRFSGPVHAHETGDEANYAACVLGLRDYVEKNRFPGVVLGLSGGIDSAICAAMAADALGPDRVHCVMLPYRFTSEESLKDAFACARALGVRYDIVPISAAVEGLESSLAPLFKGTSRDITEENLQSRARGTILMSISNKFGAMVVTTGNKSEMSVGYATIYGDMNGGYNPIKDLYKSEVFRLSALRNRWKPARALGPDGEVIPVNIIVKPPTAELRENQKDQDSLPPYDVLDAILERLVEREASVASIVAEGYDLETVKKVERLLNIAEYKRRQAAPGVKVTARNFGRDRRYPIVNRFRDLGEPVPQPDMAVVSPNATPKLDVVDF</sequence>
<dbReference type="Gene3D" id="3.60.110.10">
    <property type="entry name" value="Carbon-nitrogen hydrolase"/>
    <property type="match status" value="1"/>
</dbReference>
<evidence type="ECO:0000313" key="12">
    <source>
        <dbReference type="EMBL" id="QCK85825.1"/>
    </source>
</evidence>
<reference evidence="12 13" key="1">
    <citation type="submission" date="2019-04" db="EMBL/GenBank/DDBJ databases">
        <title>Phreatobacter aquaticus sp. nov.</title>
        <authorList>
            <person name="Choi A."/>
            <person name="Baek K."/>
        </authorList>
    </citation>
    <scope>NUCLEOTIDE SEQUENCE [LARGE SCALE GENOMIC DNA]</scope>
    <source>
        <strain evidence="12 13">NMCR1094</strain>
    </source>
</reference>
<comment type="similarity">
    <text evidence="2 7 8">In the C-terminal section; belongs to the NAD synthetase family.</text>
</comment>
<dbReference type="FunFam" id="3.40.50.620:FF:000106">
    <property type="entry name" value="Glutamine-dependent NAD(+) synthetase"/>
    <property type="match status" value="1"/>
</dbReference>
<feature type="binding site" evidence="7">
    <location>
        <begin position="293"/>
        <end position="300"/>
    </location>
    <ligand>
        <name>ATP</name>
        <dbReference type="ChEBI" id="CHEBI:30616"/>
    </ligand>
</feature>
<name>A0A4D7QFW4_9HYPH</name>
<dbReference type="SUPFAM" id="SSF52402">
    <property type="entry name" value="Adenine nucleotide alpha hydrolases-like"/>
    <property type="match status" value="1"/>
</dbReference>
<dbReference type="CDD" id="cd07570">
    <property type="entry name" value="GAT_Gln-NAD-synth"/>
    <property type="match status" value="1"/>
</dbReference>
<dbReference type="PANTHER" id="PTHR23090">
    <property type="entry name" value="NH 3 /GLUTAMINE-DEPENDENT NAD + SYNTHETASE"/>
    <property type="match status" value="1"/>
</dbReference>
<evidence type="ECO:0000256" key="1">
    <source>
        <dbReference type="ARBA" id="ARBA00005188"/>
    </source>
</evidence>
<evidence type="ECO:0000256" key="4">
    <source>
        <dbReference type="ARBA" id="ARBA00022741"/>
    </source>
</evidence>
<evidence type="ECO:0000256" key="9">
    <source>
        <dbReference type="PROSITE-ProRule" id="PRU10139"/>
    </source>
</evidence>
<dbReference type="PANTHER" id="PTHR23090:SF9">
    <property type="entry name" value="GLUTAMINE-DEPENDENT NAD(+) SYNTHETASE"/>
    <property type="match status" value="1"/>
</dbReference>
<dbReference type="GO" id="GO:0000257">
    <property type="term" value="F:nitrilase activity"/>
    <property type="evidence" value="ECO:0007669"/>
    <property type="project" value="UniProtKB-ARBA"/>
</dbReference>
<dbReference type="EMBL" id="CP039865">
    <property type="protein sequence ID" value="QCK85825.1"/>
    <property type="molecule type" value="Genomic_DNA"/>
</dbReference>
<comment type="caution">
    <text evidence="7">Lacks conserved residue(s) required for the propagation of feature annotation.</text>
</comment>
<dbReference type="CDD" id="cd00553">
    <property type="entry name" value="NAD_synthase"/>
    <property type="match status" value="1"/>
</dbReference>
<keyword evidence="6 7" id="KW-0520">NAD</keyword>
<dbReference type="Gene3D" id="3.40.50.620">
    <property type="entry name" value="HUPs"/>
    <property type="match status" value="1"/>
</dbReference>
<dbReference type="PIRSF" id="PIRSF006630">
    <property type="entry name" value="NADS_GAT"/>
    <property type="match status" value="1"/>
</dbReference>
<evidence type="ECO:0000313" key="13">
    <source>
        <dbReference type="Proteomes" id="UP000298588"/>
    </source>
</evidence>
<dbReference type="InterPro" id="IPR003010">
    <property type="entry name" value="C-N_Hydrolase"/>
</dbReference>
<dbReference type="GO" id="GO:0003952">
    <property type="term" value="F:NAD+ synthase (glutamine-hydrolyzing) activity"/>
    <property type="evidence" value="ECO:0007669"/>
    <property type="project" value="UniProtKB-UniRule"/>
</dbReference>
<keyword evidence="3 7" id="KW-0436">Ligase</keyword>
<comment type="pathway">
    <text evidence="1 7 8">Cofactor biosynthesis; NAD(+) biosynthesis; NAD(+) from deamido-NAD(+) (L-Gln route): step 1/1.</text>
</comment>
<organism evidence="12 13">
    <name type="scientific">Phreatobacter aquaticus</name>
    <dbReference type="NCBI Taxonomy" id="2570229"/>
    <lineage>
        <taxon>Bacteria</taxon>
        <taxon>Pseudomonadati</taxon>
        <taxon>Pseudomonadota</taxon>
        <taxon>Alphaproteobacteria</taxon>
        <taxon>Hyphomicrobiales</taxon>
        <taxon>Phreatobacteraceae</taxon>
        <taxon>Phreatobacter</taxon>
    </lineage>
</organism>
<dbReference type="GO" id="GO:0005524">
    <property type="term" value="F:ATP binding"/>
    <property type="evidence" value="ECO:0007669"/>
    <property type="project" value="UniProtKB-UniRule"/>
</dbReference>
<evidence type="ECO:0000256" key="10">
    <source>
        <dbReference type="RuleBase" id="RU003811"/>
    </source>
</evidence>
<dbReference type="PROSITE" id="PS00920">
    <property type="entry name" value="NITRIL_CHT_1"/>
    <property type="match status" value="1"/>
</dbReference>
<dbReference type="GO" id="GO:0009435">
    <property type="term" value="P:NAD+ biosynthetic process"/>
    <property type="evidence" value="ECO:0007669"/>
    <property type="project" value="UniProtKB-UniRule"/>
</dbReference>
<dbReference type="UniPathway" id="UPA00253">
    <property type="reaction ID" value="UER00334"/>
</dbReference>
<dbReference type="RefSeq" id="WP_137099158.1">
    <property type="nucleotide sequence ID" value="NZ_CP039865.1"/>
</dbReference>
<dbReference type="AlphaFoldDB" id="A0A4D7QFW4"/>
<feature type="binding site" evidence="7">
    <location>
        <position position="524"/>
    </location>
    <ligand>
        <name>deamido-NAD(+)</name>
        <dbReference type="ChEBI" id="CHEBI:58437"/>
        <note>ligand shared between two neighboring subunits</note>
    </ligand>
</feature>
<evidence type="ECO:0000256" key="6">
    <source>
        <dbReference type="ARBA" id="ARBA00023027"/>
    </source>
</evidence>
<evidence type="ECO:0000256" key="3">
    <source>
        <dbReference type="ARBA" id="ARBA00022598"/>
    </source>
</evidence>
<comment type="similarity">
    <text evidence="10">Belongs to the NAD synthetase family.</text>
</comment>
<dbReference type="HAMAP" id="MF_02090">
    <property type="entry name" value="NadE_glutamine_dep"/>
    <property type="match status" value="1"/>
</dbReference>
<feature type="binding site" evidence="7">
    <location>
        <position position="376"/>
    </location>
    <ligand>
        <name>deamido-NAD(+)</name>
        <dbReference type="ChEBI" id="CHEBI:58437"/>
        <note>ligand shared between two neighboring subunits</note>
    </ligand>
</feature>
<dbReference type="InterPro" id="IPR014729">
    <property type="entry name" value="Rossmann-like_a/b/a_fold"/>
</dbReference>
<keyword evidence="5 7" id="KW-0067">ATP-binding</keyword>
<dbReference type="GO" id="GO:0004359">
    <property type="term" value="F:glutaminase activity"/>
    <property type="evidence" value="ECO:0007669"/>
    <property type="project" value="InterPro"/>
</dbReference>
<dbReference type="KEGG" id="paqt:E8L99_08640"/>
<dbReference type="InterPro" id="IPR022310">
    <property type="entry name" value="NAD/GMP_synthase"/>
</dbReference>
<dbReference type="SUPFAM" id="SSF56317">
    <property type="entry name" value="Carbon-nitrogen hydrolase"/>
    <property type="match status" value="1"/>
</dbReference>
<evidence type="ECO:0000256" key="2">
    <source>
        <dbReference type="ARBA" id="ARBA00007145"/>
    </source>
</evidence>
<feature type="binding site" evidence="7">
    <location>
        <position position="123"/>
    </location>
    <ligand>
        <name>L-glutamine</name>
        <dbReference type="ChEBI" id="CHEBI:58359"/>
    </ligand>
</feature>
<comment type="catalytic activity">
    <reaction evidence="7 8">
        <text>deamido-NAD(+) + L-glutamine + ATP + H2O = L-glutamate + AMP + diphosphate + NAD(+) + H(+)</text>
        <dbReference type="Rhea" id="RHEA:24384"/>
        <dbReference type="ChEBI" id="CHEBI:15377"/>
        <dbReference type="ChEBI" id="CHEBI:15378"/>
        <dbReference type="ChEBI" id="CHEBI:29985"/>
        <dbReference type="ChEBI" id="CHEBI:30616"/>
        <dbReference type="ChEBI" id="CHEBI:33019"/>
        <dbReference type="ChEBI" id="CHEBI:57540"/>
        <dbReference type="ChEBI" id="CHEBI:58359"/>
        <dbReference type="ChEBI" id="CHEBI:58437"/>
        <dbReference type="ChEBI" id="CHEBI:456215"/>
        <dbReference type="EC" id="6.3.5.1"/>
    </reaction>
</comment>
<dbReference type="InterPro" id="IPR014445">
    <property type="entry name" value="Gln-dep_NAD_synthase"/>
</dbReference>
<dbReference type="EC" id="6.3.5.1" evidence="7 8"/>
<accession>A0A4D7QFW4</accession>
<feature type="active site" description="For glutaminase activity" evidence="7">
    <location>
        <position position="117"/>
    </location>
</feature>
<dbReference type="Proteomes" id="UP000298588">
    <property type="component" value="Chromosome"/>
</dbReference>
<dbReference type="PROSITE" id="PS50263">
    <property type="entry name" value="CN_HYDROLASE"/>
    <property type="match status" value="1"/>
</dbReference>
<feature type="active site" description="Nucleophile; for glutaminase activity" evidence="7">
    <location>
        <position position="153"/>
    </location>
</feature>
<dbReference type="InterPro" id="IPR003694">
    <property type="entry name" value="NAD_synthase"/>
</dbReference>